<evidence type="ECO:0000256" key="1">
    <source>
        <dbReference type="SAM" id="Phobius"/>
    </source>
</evidence>
<organism evidence="2">
    <name type="scientific">Dolosigranulum savutiense</name>
    <dbReference type="NCBI Taxonomy" id="3110288"/>
    <lineage>
        <taxon>Bacteria</taxon>
        <taxon>Bacillati</taxon>
        <taxon>Bacillota</taxon>
        <taxon>Bacilli</taxon>
        <taxon>Lactobacillales</taxon>
        <taxon>Carnobacteriaceae</taxon>
        <taxon>Dolosigranulum</taxon>
    </lineage>
</organism>
<evidence type="ECO:0000313" key="2">
    <source>
        <dbReference type="EMBL" id="XBC47622.1"/>
    </source>
</evidence>
<feature type="transmembrane region" description="Helical" evidence="1">
    <location>
        <begin position="20"/>
        <end position="45"/>
    </location>
</feature>
<dbReference type="RefSeq" id="WP_347297742.1">
    <property type="nucleotide sequence ID" value="NZ_CP142434.1"/>
</dbReference>
<keyword evidence="1" id="KW-0812">Transmembrane</keyword>
<accession>A0AB74TLT5</accession>
<keyword evidence="1" id="KW-0472">Membrane</keyword>
<gene>
    <name evidence="3" type="ORF">VUQ07_05700</name>
    <name evidence="2" type="ORF">VUQ09_08800</name>
</gene>
<evidence type="ECO:0000313" key="3">
    <source>
        <dbReference type="EMBL" id="XBC50762.1"/>
    </source>
</evidence>
<feature type="transmembrane region" description="Helical" evidence="1">
    <location>
        <begin position="57"/>
        <end position="75"/>
    </location>
</feature>
<feature type="transmembrane region" description="Helical" evidence="1">
    <location>
        <begin position="96"/>
        <end position="115"/>
    </location>
</feature>
<evidence type="ECO:0008006" key="4">
    <source>
        <dbReference type="Google" id="ProtNLM"/>
    </source>
</evidence>
<reference evidence="2" key="1">
    <citation type="submission" date="2023-12" db="EMBL/GenBank/DDBJ databases">
        <title>Dolosigranulum savutii sp. nov. isolated from human upper respiratory samples collected in Botswana.</title>
        <authorList>
            <person name="Kelly M.S."/>
        </authorList>
    </citation>
    <scope>NUCLEOTIDE SEQUENCE</scope>
    <source>
        <strain evidence="3">MSK211</strain>
        <strain evidence="2">MSK312</strain>
    </source>
</reference>
<keyword evidence="1" id="KW-1133">Transmembrane helix</keyword>
<proteinExistence type="predicted"/>
<dbReference type="EMBL" id="CP142434">
    <property type="protein sequence ID" value="XBC47622.1"/>
    <property type="molecule type" value="Genomic_DNA"/>
</dbReference>
<feature type="transmembrane region" description="Helical" evidence="1">
    <location>
        <begin position="121"/>
        <end position="138"/>
    </location>
</feature>
<dbReference type="AlphaFoldDB" id="A0AB74TLT5"/>
<dbReference type="EMBL" id="CP142436">
    <property type="protein sequence ID" value="XBC50762.1"/>
    <property type="molecule type" value="Genomic_DNA"/>
</dbReference>
<name>A0AB74TLT5_9LACT</name>
<sequence length="152" mass="17702">MQVSFDIKKNVKKLIHRWKYAYDSFYISLLLWGVLAIDGIIFLVTGNNPISSMLSNNLYVMSVYLFVMATFGKSIKFNIWSNNAYERKDKAIHSELFGLCLIGLYFLFVMLGAEIIWNRPWIDIIIVTIGFILVLRLIRFDFRSEASNIDVE</sequence>
<protein>
    <recommendedName>
        <fullName evidence="4">Integral membrane protein</fullName>
    </recommendedName>
</protein>